<organism evidence="1 2">
    <name type="scientific">Pseudomonas kulmbachensis</name>
    <dbReference type="NCBI Taxonomy" id="3043408"/>
    <lineage>
        <taxon>Bacteria</taxon>
        <taxon>Pseudomonadati</taxon>
        <taxon>Pseudomonadota</taxon>
        <taxon>Gammaproteobacteria</taxon>
        <taxon>Pseudomonadales</taxon>
        <taxon>Pseudomonadaceae</taxon>
        <taxon>Pseudomonas</taxon>
    </lineage>
</organism>
<protein>
    <submittedName>
        <fullName evidence="1">Uncharacterized protein</fullName>
    </submittedName>
</protein>
<name>A0ABW7LWS4_9PSED</name>
<evidence type="ECO:0000313" key="2">
    <source>
        <dbReference type="Proteomes" id="UP001609821"/>
    </source>
</evidence>
<sequence length="130" mass="14787">MNTSAEHEFRAAFERLKVGSAMRLEAGSNVSQNNVAKEAGRDPSALKKSRYPKLIADIQEWNRSSKGILDNVELHPSDCGVDQEAYIDVIITERDLALSKLILAHARILELLEIIERLEETDNEHLRHRR</sequence>
<proteinExistence type="predicted"/>
<gene>
    <name evidence="1" type="ORF">ACHMWK_08815</name>
</gene>
<dbReference type="Proteomes" id="UP001609821">
    <property type="component" value="Unassembled WGS sequence"/>
</dbReference>
<keyword evidence="2" id="KW-1185">Reference proteome</keyword>
<accession>A0ABW7LWS4</accession>
<dbReference type="RefSeq" id="WP_395246941.1">
    <property type="nucleotide sequence ID" value="NZ_JBINXA010000008.1"/>
</dbReference>
<evidence type="ECO:0000313" key="1">
    <source>
        <dbReference type="EMBL" id="MFH6566068.1"/>
    </source>
</evidence>
<reference evidence="1 2" key="1">
    <citation type="submission" date="2024-10" db="EMBL/GenBank/DDBJ databases">
        <title>Aeromonas and Pseudomonas from the Cagarras Archipelago, Rio de Janeiro, Brazil.</title>
        <authorList>
            <person name="Canellas A.L.B."/>
            <person name="Laport M.S."/>
        </authorList>
    </citation>
    <scope>NUCLEOTIDE SEQUENCE [LARGE SCALE GENOMIC DNA]</scope>
    <source>
        <strain evidence="1 2">CPF-4</strain>
    </source>
</reference>
<comment type="caution">
    <text evidence="1">The sequence shown here is derived from an EMBL/GenBank/DDBJ whole genome shotgun (WGS) entry which is preliminary data.</text>
</comment>
<dbReference type="EMBL" id="JBINXB010000008">
    <property type="protein sequence ID" value="MFH6566068.1"/>
    <property type="molecule type" value="Genomic_DNA"/>
</dbReference>